<dbReference type="InterPro" id="IPR005094">
    <property type="entry name" value="Endonuclease_MobA/VirD2"/>
</dbReference>
<dbReference type="OrthoDB" id="9762440at2"/>
<gene>
    <name evidence="3" type="ORF">SAMN02745138_01107</name>
</gene>
<organism evidence="3 4">
    <name type="scientific">Anaerotignum lactatifermentans DSM 14214</name>
    <dbReference type="NCBI Taxonomy" id="1121323"/>
    <lineage>
        <taxon>Bacteria</taxon>
        <taxon>Bacillati</taxon>
        <taxon>Bacillota</taxon>
        <taxon>Clostridia</taxon>
        <taxon>Lachnospirales</taxon>
        <taxon>Anaerotignaceae</taxon>
        <taxon>Anaerotignum</taxon>
    </lineage>
</organism>
<dbReference type="AlphaFoldDB" id="A0A1M6PII8"/>
<evidence type="ECO:0000259" key="2">
    <source>
        <dbReference type="Pfam" id="PF03432"/>
    </source>
</evidence>
<feature type="region of interest" description="Disordered" evidence="1">
    <location>
        <begin position="318"/>
        <end position="337"/>
    </location>
</feature>
<protein>
    <submittedName>
        <fullName evidence="3">Relaxase/Mobilisation nuclease domain-containing protein</fullName>
    </submittedName>
</protein>
<proteinExistence type="predicted"/>
<name>A0A1M6PII8_9FIRM</name>
<dbReference type="Proteomes" id="UP000183975">
    <property type="component" value="Unassembled WGS sequence"/>
</dbReference>
<feature type="domain" description="MobA/VirD2-like nuclease" evidence="2">
    <location>
        <begin position="23"/>
        <end position="152"/>
    </location>
</feature>
<dbReference type="EMBL" id="FRAH01000014">
    <property type="protein sequence ID" value="SHK07752.1"/>
    <property type="molecule type" value="Genomic_DNA"/>
</dbReference>
<accession>A0A1M6PII8</accession>
<keyword evidence="4" id="KW-1185">Reference proteome</keyword>
<evidence type="ECO:0000313" key="4">
    <source>
        <dbReference type="Proteomes" id="UP000183975"/>
    </source>
</evidence>
<sequence>MSIFTAVRNQKQTAGALHGAMQYIMDPRKTVDGERNLVTGINCTAYTAFVEMMTTKRQFKKTEGRQFYQFVQSFPADAKITPAEVHEIGLEFAKRQFPEYEVLVATHCNTEHLHNHFIVNAVSFQTGKKLHQNHGDLEQHRKVNDEICAAHGQEILEHYGRNPKQKPMKPKEYQAAIRQQSWKFQLIKAIEEALAYSTSKETFIQNMNYEGYDVAWSDSRKYITYTCPNGRKCRDNKLHDDTYLKENMEKIFAYRQAAGFIPLTPEPKEGWLTQAETFFSEMVRLGYHVEQSFLPPENGRTIARNDRKLKQREALKKLAHGHKLSSEEENQKEDLRW</sequence>
<reference evidence="3 4" key="1">
    <citation type="submission" date="2016-11" db="EMBL/GenBank/DDBJ databases">
        <authorList>
            <person name="Jaros S."/>
            <person name="Januszkiewicz K."/>
            <person name="Wedrychowicz H."/>
        </authorList>
    </citation>
    <scope>NUCLEOTIDE SEQUENCE [LARGE SCALE GENOMIC DNA]</scope>
    <source>
        <strain evidence="3 4">DSM 14214</strain>
    </source>
</reference>
<evidence type="ECO:0000256" key="1">
    <source>
        <dbReference type="SAM" id="MobiDB-lite"/>
    </source>
</evidence>
<dbReference type="RefSeq" id="WP_072849933.1">
    <property type="nucleotide sequence ID" value="NZ_FRAH01000014.1"/>
</dbReference>
<dbReference type="Pfam" id="PF03432">
    <property type="entry name" value="Relaxase"/>
    <property type="match status" value="1"/>
</dbReference>
<evidence type="ECO:0000313" key="3">
    <source>
        <dbReference type="EMBL" id="SHK07752.1"/>
    </source>
</evidence>